<dbReference type="Gene3D" id="3.40.50.150">
    <property type="entry name" value="Vaccinia Virus protein VP39"/>
    <property type="match status" value="1"/>
</dbReference>
<feature type="domain" description="O-methyltransferase C-terminal" evidence="5">
    <location>
        <begin position="170"/>
        <end position="367"/>
    </location>
</feature>
<sequence length="393" mass="44630">MSLQEALQRVQRAAEADTGEDQSKHAKLLDEIHHLRLAAETPDESIMRIRWGFMPMFCVRLALEYGILQEIAAADGKPVSAAELSTKTGADELLIVRVMRLVTYHGICRETDHGVYAANERTHFIARKAIIGGFNHIYDFGSRTVMEIPKLIRSKDLHQFPSGPDERSPLQHAFGDTMFGVLAKNPDRKKIFDDYMEARQYSKDPKWFDIYPAGQQLKDGLKAGDDAVLLVDVGGGKGHDLLQFRRRFPELPGRLILQDLPQTFTSLSTKPEEITLMGHNFFTEQPVKGARVYFMRAIMHDWSDEKCVEILGHIVAAMDPVYSRLLIDDFVVPATDVDWLTASLDLCMWLFFSGIERTIAQWQKLFDAVSLEVVQVWSIPSSKGRVIELRVRQ</sequence>
<dbReference type="GO" id="GO:0008171">
    <property type="term" value="F:O-methyltransferase activity"/>
    <property type="evidence" value="ECO:0007669"/>
    <property type="project" value="InterPro"/>
</dbReference>
<keyword evidence="1" id="KW-0489">Methyltransferase</keyword>
<dbReference type="InterPro" id="IPR029063">
    <property type="entry name" value="SAM-dependent_MTases_sf"/>
</dbReference>
<dbReference type="Proteomes" id="UP001324427">
    <property type="component" value="Unassembled WGS sequence"/>
</dbReference>
<dbReference type="EMBL" id="JAVFHQ010000005">
    <property type="protein sequence ID" value="KAK4549111.1"/>
    <property type="molecule type" value="Genomic_DNA"/>
</dbReference>
<keyword evidence="2" id="KW-0808">Transferase</keyword>
<evidence type="ECO:0000313" key="7">
    <source>
        <dbReference type="EMBL" id="KAK4549111.1"/>
    </source>
</evidence>
<accession>A0AAV9JVM1</accession>
<dbReference type="InterPro" id="IPR012967">
    <property type="entry name" value="COMT_dimerisation"/>
</dbReference>
<protein>
    <recommendedName>
        <fullName evidence="9">O-methyltransferase</fullName>
    </recommendedName>
</protein>
<feature type="domain" description="O-methyltransferase dimerisation" evidence="6">
    <location>
        <begin position="52"/>
        <end position="120"/>
    </location>
</feature>
<dbReference type="GO" id="GO:0032259">
    <property type="term" value="P:methylation"/>
    <property type="evidence" value="ECO:0007669"/>
    <property type="project" value="UniProtKB-KW"/>
</dbReference>
<evidence type="ECO:0000256" key="1">
    <source>
        <dbReference type="ARBA" id="ARBA00022603"/>
    </source>
</evidence>
<dbReference type="InterPro" id="IPR036390">
    <property type="entry name" value="WH_DNA-bd_sf"/>
</dbReference>
<dbReference type="PANTHER" id="PTHR43712">
    <property type="entry name" value="PUTATIVE (AFU_ORTHOLOGUE AFUA_4G14580)-RELATED"/>
    <property type="match status" value="1"/>
</dbReference>
<keyword evidence="3" id="KW-0949">S-adenosyl-L-methionine</keyword>
<organism evidence="7 8">
    <name type="scientific">Oleoguttula mirabilis</name>
    <dbReference type="NCBI Taxonomy" id="1507867"/>
    <lineage>
        <taxon>Eukaryota</taxon>
        <taxon>Fungi</taxon>
        <taxon>Dikarya</taxon>
        <taxon>Ascomycota</taxon>
        <taxon>Pezizomycotina</taxon>
        <taxon>Dothideomycetes</taxon>
        <taxon>Dothideomycetidae</taxon>
        <taxon>Mycosphaerellales</taxon>
        <taxon>Teratosphaeriaceae</taxon>
        <taxon>Oleoguttula</taxon>
    </lineage>
</organism>
<feature type="active site" description="Proton acceptor" evidence="4">
    <location>
        <position position="300"/>
    </location>
</feature>
<evidence type="ECO:0000256" key="4">
    <source>
        <dbReference type="PIRSR" id="PIRSR005739-1"/>
    </source>
</evidence>
<dbReference type="SUPFAM" id="SSF46785">
    <property type="entry name" value="Winged helix' DNA-binding domain"/>
    <property type="match status" value="1"/>
</dbReference>
<reference evidence="7 8" key="1">
    <citation type="submission" date="2021-11" db="EMBL/GenBank/DDBJ databases">
        <title>Black yeast isolated from Biological Soil Crust.</title>
        <authorList>
            <person name="Kurbessoian T."/>
        </authorList>
    </citation>
    <scope>NUCLEOTIDE SEQUENCE [LARGE SCALE GENOMIC DNA]</scope>
    <source>
        <strain evidence="7 8">CCFEE 5522</strain>
    </source>
</reference>
<dbReference type="SUPFAM" id="SSF53335">
    <property type="entry name" value="S-adenosyl-L-methionine-dependent methyltransferases"/>
    <property type="match status" value="1"/>
</dbReference>
<evidence type="ECO:0000256" key="3">
    <source>
        <dbReference type="ARBA" id="ARBA00022691"/>
    </source>
</evidence>
<name>A0AAV9JVM1_9PEZI</name>
<evidence type="ECO:0000259" key="5">
    <source>
        <dbReference type="Pfam" id="PF00891"/>
    </source>
</evidence>
<dbReference type="InterPro" id="IPR036388">
    <property type="entry name" value="WH-like_DNA-bd_sf"/>
</dbReference>
<proteinExistence type="predicted"/>
<evidence type="ECO:0000259" key="6">
    <source>
        <dbReference type="Pfam" id="PF08100"/>
    </source>
</evidence>
<evidence type="ECO:0008006" key="9">
    <source>
        <dbReference type="Google" id="ProtNLM"/>
    </source>
</evidence>
<dbReference type="AlphaFoldDB" id="A0AAV9JVM1"/>
<dbReference type="PANTHER" id="PTHR43712:SF11">
    <property type="entry name" value="O-METHYLTRANSFERASE (AFU_ORTHOLOGUE AFUA_2G17820)-RELATED"/>
    <property type="match status" value="1"/>
</dbReference>
<evidence type="ECO:0000313" key="8">
    <source>
        <dbReference type="Proteomes" id="UP001324427"/>
    </source>
</evidence>
<comment type="caution">
    <text evidence="7">The sequence shown here is derived from an EMBL/GenBank/DDBJ whole genome shotgun (WGS) entry which is preliminary data.</text>
</comment>
<gene>
    <name evidence="7" type="ORF">LTR36_007567</name>
</gene>
<keyword evidence="8" id="KW-1185">Reference proteome</keyword>
<evidence type="ECO:0000256" key="2">
    <source>
        <dbReference type="ARBA" id="ARBA00022679"/>
    </source>
</evidence>
<dbReference type="InterPro" id="IPR001077">
    <property type="entry name" value="COMT_C"/>
</dbReference>
<dbReference type="InterPro" id="IPR016461">
    <property type="entry name" value="COMT-like"/>
</dbReference>
<dbReference type="PIRSF" id="PIRSF005739">
    <property type="entry name" value="O-mtase"/>
    <property type="match status" value="1"/>
</dbReference>
<dbReference type="Pfam" id="PF00891">
    <property type="entry name" value="Methyltransf_2"/>
    <property type="match status" value="1"/>
</dbReference>
<dbReference type="Gene3D" id="1.10.10.10">
    <property type="entry name" value="Winged helix-like DNA-binding domain superfamily/Winged helix DNA-binding domain"/>
    <property type="match status" value="1"/>
</dbReference>
<dbReference type="PROSITE" id="PS51683">
    <property type="entry name" value="SAM_OMT_II"/>
    <property type="match status" value="1"/>
</dbReference>
<dbReference type="Pfam" id="PF08100">
    <property type="entry name" value="Dimerisation"/>
    <property type="match status" value="1"/>
</dbReference>